<keyword evidence="2" id="KW-0645">Protease</keyword>
<keyword evidence="8" id="KW-1185">Reference proteome</keyword>
<dbReference type="FunFam" id="3.40.50.1820:FF:000028">
    <property type="entry name" value="S9 family peptidase"/>
    <property type="match status" value="1"/>
</dbReference>
<evidence type="ECO:0000256" key="3">
    <source>
        <dbReference type="ARBA" id="ARBA00022729"/>
    </source>
</evidence>
<dbReference type="PROSITE" id="PS51257">
    <property type="entry name" value="PROKAR_LIPOPROTEIN"/>
    <property type="match status" value="1"/>
</dbReference>
<dbReference type="EMBL" id="CP041345">
    <property type="protein sequence ID" value="QKG80628.1"/>
    <property type="molecule type" value="Genomic_DNA"/>
</dbReference>
<sequence>MRIRTNPIYFIAMAIIALGSGCSKSDEKSKEPLKIDTSLTQEEKEKGLLTPEIMWKFGRIGNATISPDGKMLAYTTTYFNLKEDRGVTNLYVISTDGGEPVKLTDEQGSESNIQWSADGKTIRFLSSRSGSNQIWEVKTDGTGLKQLTNFEFDINGFNFSPDGSKLIYVKEVKMVDQAEDIHPDMPKAKVRIINDLMYRHWDTWEDGKFNHLFVADFTANGVENAIDINEGEKWDTPMATGYDIEEVQWSPDGKKIVYASKKFYGKEYAMSTNSDIYLYDLETKETINLTEDNKGYDRYPRFSPDGMYISWLSMETPLYESDQKRLFILNTSTNEKRYLTKGFDQNVEYYVWDNESRNIYFTSGIKATEQIYKIDVETAEIKQLTTGVHDYTTCQFANGVLTASRMSMSMATELFRIDENTGEATQLTYTNKHIYDNIKMGEVRERWVTTTDGKKMLVWVILPPDFDSTKKYPALLYCQGGPQSAVSQFWSYRWNFQIMAANGYVVVAPNRRGLPSFGQEWNRQISGDYSGQNIKDYLSAIDDVKKEPWVNEDKLGCVGASYGGYSVFYLAGHHQKRFKAFIAHCGMYNLEAFYPQTEELFFPTFDLGGAPWETDNKVAQRSYANSPHKFVKNWDTPIMIIVGEHDYRIPYTQSLEAFGAAQILGIPSKLLFFPNETHFVSKPQDAVVWQREFFGWLDKWLK</sequence>
<dbReference type="AlphaFoldDB" id="A0A7D3XWD9"/>
<dbReference type="Gene3D" id="2.120.10.30">
    <property type="entry name" value="TolB, C-terminal domain"/>
    <property type="match status" value="3"/>
</dbReference>
<dbReference type="Pfam" id="PF07676">
    <property type="entry name" value="PD40"/>
    <property type="match status" value="5"/>
</dbReference>
<keyword evidence="4" id="KW-0378">Hydrolase</keyword>
<proteinExistence type="inferred from homology"/>
<dbReference type="Pfam" id="PF00326">
    <property type="entry name" value="Peptidase_S9"/>
    <property type="match status" value="1"/>
</dbReference>
<dbReference type="GO" id="GO:0006508">
    <property type="term" value="P:proteolysis"/>
    <property type="evidence" value="ECO:0007669"/>
    <property type="project" value="UniProtKB-KW"/>
</dbReference>
<protein>
    <submittedName>
        <fullName evidence="7">S9 family peptidase</fullName>
    </submittedName>
</protein>
<dbReference type="PANTHER" id="PTHR42776:SF13">
    <property type="entry name" value="DIPEPTIDYL-PEPTIDASE 5"/>
    <property type="match status" value="1"/>
</dbReference>
<gene>
    <name evidence="7" type="ORF">FHG85_10230</name>
</gene>
<dbReference type="InterPro" id="IPR001375">
    <property type="entry name" value="Peptidase_S9_cat"/>
</dbReference>
<evidence type="ECO:0000256" key="1">
    <source>
        <dbReference type="ARBA" id="ARBA00010040"/>
    </source>
</evidence>
<accession>A0A7D3XWD9</accession>
<evidence type="ECO:0000313" key="8">
    <source>
        <dbReference type="Proteomes" id="UP000500961"/>
    </source>
</evidence>
<dbReference type="SUPFAM" id="SSF82171">
    <property type="entry name" value="DPP6 N-terminal domain-like"/>
    <property type="match status" value="1"/>
</dbReference>
<dbReference type="InterPro" id="IPR011659">
    <property type="entry name" value="WD40"/>
</dbReference>
<dbReference type="GO" id="GO:0004252">
    <property type="term" value="F:serine-type endopeptidase activity"/>
    <property type="evidence" value="ECO:0007669"/>
    <property type="project" value="TreeGrafter"/>
</dbReference>
<evidence type="ECO:0000259" key="6">
    <source>
        <dbReference type="Pfam" id="PF00326"/>
    </source>
</evidence>
<comment type="similarity">
    <text evidence="1">Belongs to the peptidase S9C family.</text>
</comment>
<dbReference type="PANTHER" id="PTHR42776">
    <property type="entry name" value="SERINE PEPTIDASE S9 FAMILY MEMBER"/>
    <property type="match status" value="1"/>
</dbReference>
<reference evidence="7 8" key="1">
    <citation type="submission" date="2019-07" db="EMBL/GenBank/DDBJ databases">
        <title>Thalassofilum flectens gen. nov., sp. nov., a novel moderate thermophilic anaerobe from a shallow sea hot spring in Kunashir Island (Russia), representing a new family in the order Bacteroidales, and proposal of Thalassofilacea fam. nov.</title>
        <authorList>
            <person name="Kochetkova T.V."/>
            <person name="Podosokorskaya O.A."/>
            <person name="Novikov A."/>
            <person name="Elcheninov A.G."/>
            <person name="Toshchakov S.V."/>
            <person name="Kublanov I.V."/>
        </authorList>
    </citation>
    <scope>NUCLEOTIDE SEQUENCE [LARGE SCALE GENOMIC DNA]</scope>
    <source>
        <strain evidence="7 8">38-H</strain>
    </source>
</reference>
<evidence type="ECO:0000256" key="5">
    <source>
        <dbReference type="ARBA" id="ARBA00022825"/>
    </source>
</evidence>
<keyword evidence="3" id="KW-0732">Signal</keyword>
<dbReference type="SUPFAM" id="SSF53474">
    <property type="entry name" value="alpha/beta-Hydrolases"/>
    <property type="match status" value="1"/>
</dbReference>
<dbReference type="Gene3D" id="3.40.50.1820">
    <property type="entry name" value="alpha/beta hydrolase"/>
    <property type="match status" value="1"/>
</dbReference>
<evidence type="ECO:0000256" key="4">
    <source>
        <dbReference type="ARBA" id="ARBA00022801"/>
    </source>
</evidence>
<feature type="domain" description="Peptidase S9 prolyl oligopeptidase catalytic" evidence="6">
    <location>
        <begin position="490"/>
        <end position="702"/>
    </location>
</feature>
<name>A0A7D3XWD9_9BACT</name>
<organism evidence="7 8">
    <name type="scientific">Tenuifilum thalassicum</name>
    <dbReference type="NCBI Taxonomy" id="2590900"/>
    <lineage>
        <taxon>Bacteria</taxon>
        <taxon>Pseudomonadati</taxon>
        <taxon>Bacteroidota</taxon>
        <taxon>Bacteroidia</taxon>
        <taxon>Bacteroidales</taxon>
        <taxon>Tenuifilaceae</taxon>
        <taxon>Tenuifilum</taxon>
    </lineage>
</organism>
<dbReference type="KEGG" id="ttz:FHG85_10230"/>
<keyword evidence="5" id="KW-0720">Serine protease</keyword>
<dbReference type="InterPro" id="IPR029058">
    <property type="entry name" value="AB_hydrolase_fold"/>
</dbReference>
<dbReference type="Proteomes" id="UP000500961">
    <property type="component" value="Chromosome"/>
</dbReference>
<evidence type="ECO:0000256" key="2">
    <source>
        <dbReference type="ARBA" id="ARBA00022670"/>
    </source>
</evidence>
<dbReference type="RefSeq" id="WP_173075536.1">
    <property type="nucleotide sequence ID" value="NZ_CP041345.1"/>
</dbReference>
<dbReference type="InterPro" id="IPR011042">
    <property type="entry name" value="6-blade_b-propeller_TolB-like"/>
</dbReference>
<evidence type="ECO:0000313" key="7">
    <source>
        <dbReference type="EMBL" id="QKG80628.1"/>
    </source>
</evidence>